<dbReference type="InterPro" id="IPR026634">
    <property type="entry name" value="TPST-like"/>
</dbReference>
<keyword evidence="3" id="KW-1185">Reference proteome</keyword>
<comment type="caution">
    <text evidence="2">The sequence shown here is derived from an EMBL/GenBank/DDBJ whole genome shotgun (WGS) entry which is preliminary data.</text>
</comment>
<dbReference type="InterPro" id="IPR019734">
    <property type="entry name" value="TPR_rpt"/>
</dbReference>
<dbReference type="SMART" id="SM00028">
    <property type="entry name" value="TPR"/>
    <property type="match status" value="4"/>
</dbReference>
<dbReference type="Proteomes" id="UP000643403">
    <property type="component" value="Unassembled WGS sequence"/>
</dbReference>
<dbReference type="Gene3D" id="1.25.40.10">
    <property type="entry name" value="Tetratricopeptide repeat domain"/>
    <property type="match status" value="2"/>
</dbReference>
<dbReference type="InterPro" id="IPR011990">
    <property type="entry name" value="TPR-like_helical_dom_sf"/>
</dbReference>
<protein>
    <submittedName>
        <fullName evidence="2">Sulfotransferase</fullName>
    </submittedName>
</protein>
<dbReference type="Pfam" id="PF13469">
    <property type="entry name" value="Sulfotransfer_3"/>
    <property type="match status" value="1"/>
</dbReference>
<evidence type="ECO:0000313" key="3">
    <source>
        <dbReference type="Proteomes" id="UP000643403"/>
    </source>
</evidence>
<dbReference type="PANTHER" id="PTHR12788:SF10">
    <property type="entry name" value="PROTEIN-TYROSINE SULFOTRANSFERASE"/>
    <property type="match status" value="1"/>
</dbReference>
<dbReference type="InterPro" id="IPR027417">
    <property type="entry name" value="P-loop_NTPase"/>
</dbReference>
<dbReference type="SUPFAM" id="SSF52540">
    <property type="entry name" value="P-loop containing nucleoside triphosphate hydrolases"/>
    <property type="match status" value="1"/>
</dbReference>
<keyword evidence="1" id="KW-0808">Transferase</keyword>
<proteinExistence type="predicted"/>
<dbReference type="SUPFAM" id="SSF48452">
    <property type="entry name" value="TPR-like"/>
    <property type="match status" value="1"/>
</dbReference>
<sequence length="521" mass="58649">MSAPAPIDRTAIRRQAEACAEARDFPGAIAAFERLRESAPGDADVLLQLSYMHSLAGNYRRARDFALQAHATKPRQPAVVKELIARLRTFNEGEALLECVERLPPLRDVEIPLLLAFAAQLSYLNLPERAVVFLDEARRADPDFPPTLLSRAQVLTYLGRFDEAHADLDRCEKRTPGLPKLCWLRSNLGRKSVDDRFARTMIASLQRPNLKPDDVAMLAFALHAELDRLGRHEQAWQALELGCRAKRSTLDYAARQTDVVVDRLIRLLPAYDAPDNANVDPIPVFIVGMHRSGTTLLEQLLAAHPEVHGVGELYDFTSAMRHATDHHCRGVIDAGIVDRASGVEFGEVGRRYLDRMRWRLGSERFFTDKLPSNFLNVGYIARALPQAKILHMVRDPVETCFSNLRELFSDANAYSYDLGELAHYHRQYRRLMTHWHATLPGRILDVDYARLTGDPEPVLREVAAFCGIDFDPAMLDTRAARRGVATASAVQVRQGIQKRDVPKWAPYAAQLQPLIDALRMS</sequence>
<dbReference type="Gene3D" id="3.40.50.300">
    <property type="entry name" value="P-loop containing nucleotide triphosphate hydrolases"/>
    <property type="match status" value="1"/>
</dbReference>
<evidence type="ECO:0000256" key="1">
    <source>
        <dbReference type="ARBA" id="ARBA00022679"/>
    </source>
</evidence>
<evidence type="ECO:0000313" key="2">
    <source>
        <dbReference type="EMBL" id="GGZ55173.1"/>
    </source>
</evidence>
<accession>A0ABQ3BV93</accession>
<reference evidence="3" key="1">
    <citation type="journal article" date="2019" name="Int. J. Syst. Evol. Microbiol.">
        <title>The Global Catalogue of Microorganisms (GCM) 10K type strain sequencing project: providing services to taxonomists for standard genome sequencing and annotation.</title>
        <authorList>
            <consortium name="The Broad Institute Genomics Platform"/>
            <consortium name="The Broad Institute Genome Sequencing Center for Infectious Disease"/>
            <person name="Wu L."/>
            <person name="Ma J."/>
        </authorList>
    </citation>
    <scope>NUCLEOTIDE SEQUENCE [LARGE SCALE GENOMIC DNA]</scope>
    <source>
        <strain evidence="3">KCTC 22558</strain>
    </source>
</reference>
<dbReference type="PANTHER" id="PTHR12788">
    <property type="entry name" value="PROTEIN-TYROSINE SULFOTRANSFERASE 2"/>
    <property type="match status" value="1"/>
</dbReference>
<organism evidence="2 3">
    <name type="scientific">Cognatilysobacter xinjiangensis</name>
    <dbReference type="NCBI Taxonomy" id="546892"/>
    <lineage>
        <taxon>Bacteria</taxon>
        <taxon>Pseudomonadati</taxon>
        <taxon>Pseudomonadota</taxon>
        <taxon>Gammaproteobacteria</taxon>
        <taxon>Lysobacterales</taxon>
        <taxon>Lysobacteraceae</taxon>
        <taxon>Cognatilysobacter</taxon>
    </lineage>
</organism>
<dbReference type="RefSeq" id="WP_189446846.1">
    <property type="nucleotide sequence ID" value="NZ_BMXY01000001.1"/>
</dbReference>
<dbReference type="EMBL" id="BMXY01000001">
    <property type="protein sequence ID" value="GGZ55173.1"/>
    <property type="molecule type" value="Genomic_DNA"/>
</dbReference>
<name>A0ABQ3BV93_9GAMM</name>
<gene>
    <name evidence="2" type="ORF">GCM10008101_05730</name>
</gene>